<accession>A0ABD1PYS2</accession>
<dbReference type="Proteomes" id="UP001604277">
    <property type="component" value="Unassembled WGS sequence"/>
</dbReference>
<evidence type="ECO:0000313" key="3">
    <source>
        <dbReference type="Proteomes" id="UP001604277"/>
    </source>
</evidence>
<dbReference type="EMBL" id="JBFOLJ010000016">
    <property type="protein sequence ID" value="KAL2469067.1"/>
    <property type="molecule type" value="Genomic_DNA"/>
</dbReference>
<feature type="region of interest" description="Disordered" evidence="1">
    <location>
        <begin position="94"/>
        <end position="121"/>
    </location>
</feature>
<feature type="compositionally biased region" description="Low complexity" evidence="1">
    <location>
        <begin position="27"/>
        <end position="39"/>
    </location>
</feature>
<comment type="caution">
    <text evidence="2">The sequence shown here is derived from an EMBL/GenBank/DDBJ whole genome shotgun (WGS) entry which is preliminary data.</text>
</comment>
<dbReference type="AlphaFoldDB" id="A0ABD1PYS2"/>
<proteinExistence type="predicted"/>
<reference evidence="3" key="1">
    <citation type="submission" date="2024-07" db="EMBL/GenBank/DDBJ databases">
        <title>Two chromosome-level genome assemblies of Korean endemic species Abeliophyllum distichum and Forsythia ovata (Oleaceae).</title>
        <authorList>
            <person name="Jang H."/>
        </authorList>
    </citation>
    <scope>NUCLEOTIDE SEQUENCE [LARGE SCALE GENOMIC DNA]</scope>
</reference>
<sequence>MGDADSTGGYLDIDLESGGANSEENGSKSQGLSGGSSKKLLSRVRSGFLRGESPDGYKRVRDRSRSCDKLLDLDEISLTNMEIKFGKARDETINFLDKEKSKKPNSVKPSKPPRPPKRPSLDAADVKMLKEISMLNLKRKRLEKIRTLKTIKREKASSLNANLCAILVTDGRQYLKAYCDERETPVFGRILLSYHCDSGRELVWTIGTNFRRALVYFGVVERIFRQIMGTFTKLYSFKLQPRRQRVKTNCLSTAIFFA</sequence>
<feature type="compositionally biased region" description="Basic and acidic residues" evidence="1">
    <location>
        <begin position="52"/>
        <end position="64"/>
    </location>
</feature>
<gene>
    <name evidence="2" type="ORF">Fot_50643</name>
</gene>
<dbReference type="PANTHER" id="PTHR34188">
    <property type="entry name" value="OS01G0299500 PROTEIN"/>
    <property type="match status" value="1"/>
</dbReference>
<name>A0ABD1PYS2_9LAMI</name>
<dbReference type="PANTHER" id="PTHR34188:SF5">
    <property type="entry name" value="OS05G0131900 PROTEIN"/>
    <property type="match status" value="1"/>
</dbReference>
<protein>
    <submittedName>
        <fullName evidence="2">Uncharacterized protein</fullName>
    </submittedName>
</protein>
<evidence type="ECO:0000313" key="2">
    <source>
        <dbReference type="EMBL" id="KAL2469067.1"/>
    </source>
</evidence>
<evidence type="ECO:0000256" key="1">
    <source>
        <dbReference type="SAM" id="MobiDB-lite"/>
    </source>
</evidence>
<organism evidence="2 3">
    <name type="scientific">Forsythia ovata</name>
    <dbReference type="NCBI Taxonomy" id="205694"/>
    <lineage>
        <taxon>Eukaryota</taxon>
        <taxon>Viridiplantae</taxon>
        <taxon>Streptophyta</taxon>
        <taxon>Embryophyta</taxon>
        <taxon>Tracheophyta</taxon>
        <taxon>Spermatophyta</taxon>
        <taxon>Magnoliopsida</taxon>
        <taxon>eudicotyledons</taxon>
        <taxon>Gunneridae</taxon>
        <taxon>Pentapetalae</taxon>
        <taxon>asterids</taxon>
        <taxon>lamiids</taxon>
        <taxon>Lamiales</taxon>
        <taxon>Oleaceae</taxon>
        <taxon>Forsythieae</taxon>
        <taxon>Forsythia</taxon>
    </lineage>
</organism>
<keyword evidence="3" id="KW-1185">Reference proteome</keyword>
<feature type="region of interest" description="Disordered" evidence="1">
    <location>
        <begin position="1"/>
        <end position="64"/>
    </location>
</feature>